<protein>
    <submittedName>
        <fullName evidence="1">Uncharacterized protein</fullName>
    </submittedName>
</protein>
<proteinExistence type="predicted"/>
<evidence type="ECO:0000313" key="1">
    <source>
        <dbReference type="EMBL" id="GAI38931.1"/>
    </source>
</evidence>
<sequence length="65" mass="7417">MSNYMVVFIVDGLRKFEPALEIGDKQITYITDLSAHAKEELKIEMGKDLFDKLWGSSVLSCIQIH</sequence>
<reference evidence="1" key="1">
    <citation type="journal article" date="2014" name="Front. Microbiol.">
        <title>High frequency of phylogenetically diverse reductive dehalogenase-homologous genes in deep subseafloor sedimentary metagenomes.</title>
        <authorList>
            <person name="Kawai M."/>
            <person name="Futagami T."/>
            <person name="Toyoda A."/>
            <person name="Takaki Y."/>
            <person name="Nishi S."/>
            <person name="Hori S."/>
            <person name="Arai W."/>
            <person name="Tsubouchi T."/>
            <person name="Morono Y."/>
            <person name="Uchiyama I."/>
            <person name="Ito T."/>
            <person name="Fujiyama A."/>
            <person name="Inagaki F."/>
            <person name="Takami H."/>
        </authorList>
    </citation>
    <scope>NUCLEOTIDE SEQUENCE</scope>
    <source>
        <strain evidence="1">Expedition CK06-06</strain>
    </source>
</reference>
<feature type="non-terminal residue" evidence="1">
    <location>
        <position position="65"/>
    </location>
</feature>
<organism evidence="1">
    <name type="scientific">marine sediment metagenome</name>
    <dbReference type="NCBI Taxonomy" id="412755"/>
    <lineage>
        <taxon>unclassified sequences</taxon>
        <taxon>metagenomes</taxon>
        <taxon>ecological metagenomes</taxon>
    </lineage>
</organism>
<name>X1P902_9ZZZZ</name>
<comment type="caution">
    <text evidence="1">The sequence shown here is derived from an EMBL/GenBank/DDBJ whole genome shotgun (WGS) entry which is preliminary data.</text>
</comment>
<dbReference type="EMBL" id="BARV01023627">
    <property type="protein sequence ID" value="GAI38931.1"/>
    <property type="molecule type" value="Genomic_DNA"/>
</dbReference>
<dbReference type="AlphaFoldDB" id="X1P902"/>
<gene>
    <name evidence="1" type="ORF">S06H3_38731</name>
</gene>
<accession>X1P902</accession>